<dbReference type="Gene3D" id="6.10.40.10">
    <property type="match status" value="1"/>
</dbReference>
<dbReference type="Pfam" id="PF02801">
    <property type="entry name" value="Ketoacyl-synt_C"/>
    <property type="match status" value="1"/>
</dbReference>
<dbReference type="Gene3D" id="3.40.47.10">
    <property type="match status" value="1"/>
</dbReference>
<dbReference type="InterPro" id="IPR050091">
    <property type="entry name" value="PKS_NRPS_Biosynth_Enz"/>
</dbReference>
<dbReference type="SUPFAM" id="SSF53901">
    <property type="entry name" value="Thiolase-like"/>
    <property type="match status" value="1"/>
</dbReference>
<evidence type="ECO:0000256" key="1">
    <source>
        <dbReference type="ARBA" id="ARBA00001957"/>
    </source>
</evidence>
<evidence type="ECO:0000259" key="5">
    <source>
        <dbReference type="PROSITE" id="PS52004"/>
    </source>
</evidence>
<dbReference type="SMART" id="SM00825">
    <property type="entry name" value="PKS_KS"/>
    <property type="match status" value="1"/>
</dbReference>
<dbReference type="Pfam" id="PF00109">
    <property type="entry name" value="ketoacyl-synt"/>
    <property type="match status" value="1"/>
</dbReference>
<proteinExistence type="predicted"/>
<dbReference type="PANTHER" id="PTHR43775:SF51">
    <property type="entry name" value="INACTIVE PHENOLPHTHIOCEROL SYNTHESIS POLYKETIDE SYNTHASE TYPE I PKS1-RELATED"/>
    <property type="match status" value="1"/>
</dbReference>
<dbReference type="InterPro" id="IPR032821">
    <property type="entry name" value="PKS_assoc"/>
</dbReference>
<dbReference type="Pfam" id="PF16197">
    <property type="entry name" value="KAsynt_C_assoc"/>
    <property type="match status" value="1"/>
</dbReference>
<dbReference type="PANTHER" id="PTHR43775">
    <property type="entry name" value="FATTY ACID SYNTHASE"/>
    <property type="match status" value="1"/>
</dbReference>
<feature type="non-terminal residue" evidence="6">
    <location>
        <position position="482"/>
    </location>
</feature>
<evidence type="ECO:0000313" key="6">
    <source>
        <dbReference type="EMBL" id="MFD0802386.1"/>
    </source>
</evidence>
<feature type="region of interest" description="Disordered" evidence="4">
    <location>
        <begin position="461"/>
        <end position="482"/>
    </location>
</feature>
<dbReference type="InterPro" id="IPR014030">
    <property type="entry name" value="Ketoacyl_synth_N"/>
</dbReference>
<keyword evidence="3" id="KW-0511">Multifunctional enzyme</keyword>
<reference evidence="7" key="1">
    <citation type="journal article" date="2019" name="Int. J. Syst. Evol. Microbiol.">
        <title>The Global Catalogue of Microorganisms (GCM) 10K type strain sequencing project: providing services to taxonomists for standard genome sequencing and annotation.</title>
        <authorList>
            <consortium name="The Broad Institute Genomics Platform"/>
            <consortium name="The Broad Institute Genome Sequencing Center for Infectious Disease"/>
            <person name="Wu L."/>
            <person name="Ma J."/>
        </authorList>
    </citation>
    <scope>NUCLEOTIDE SEQUENCE [LARGE SCALE GENOMIC DNA]</scope>
    <source>
        <strain evidence="7">CCUG 63369</strain>
    </source>
</reference>
<dbReference type="InterPro" id="IPR014031">
    <property type="entry name" value="Ketoacyl_synth_C"/>
</dbReference>
<dbReference type="InterPro" id="IPR036299">
    <property type="entry name" value="Polyketide_synth_docking_sf"/>
</dbReference>
<dbReference type="InterPro" id="IPR020841">
    <property type="entry name" value="PKS_Beta-ketoAc_synthase_dom"/>
</dbReference>
<dbReference type="PROSITE" id="PS52004">
    <property type="entry name" value="KS3_2"/>
    <property type="match status" value="1"/>
</dbReference>
<evidence type="ECO:0000256" key="2">
    <source>
        <dbReference type="ARBA" id="ARBA00022679"/>
    </source>
</evidence>
<keyword evidence="2" id="KW-0808">Transferase</keyword>
<name>A0ABW3BHQ8_9ACTN</name>
<protein>
    <submittedName>
        <fullName evidence="6">Type I polyketide synthase</fullName>
    </submittedName>
</protein>
<feature type="domain" description="Ketosynthase family 3 (KS3)" evidence="5">
    <location>
        <begin position="34"/>
        <end position="460"/>
    </location>
</feature>
<dbReference type="EMBL" id="JBHTHR010000460">
    <property type="protein sequence ID" value="MFD0802386.1"/>
    <property type="molecule type" value="Genomic_DNA"/>
</dbReference>
<dbReference type="Proteomes" id="UP001596956">
    <property type="component" value="Unassembled WGS sequence"/>
</dbReference>
<dbReference type="InterPro" id="IPR015083">
    <property type="entry name" value="NorB/c/GfsB-D-like_docking"/>
</dbReference>
<accession>A0ABW3BHQ8</accession>
<dbReference type="SUPFAM" id="SSF101173">
    <property type="entry name" value="Docking domain B of the erythromycin polyketide synthase (DEBS)"/>
    <property type="match status" value="1"/>
</dbReference>
<evidence type="ECO:0000256" key="4">
    <source>
        <dbReference type="SAM" id="MobiDB-lite"/>
    </source>
</evidence>
<comment type="caution">
    <text evidence="6">The sequence shown here is derived from an EMBL/GenBank/DDBJ whole genome shotgun (WGS) entry which is preliminary data.</text>
</comment>
<comment type="cofactor">
    <cofactor evidence="1">
        <name>pantetheine 4'-phosphate</name>
        <dbReference type="ChEBI" id="CHEBI:47942"/>
    </cofactor>
</comment>
<organism evidence="6 7">
    <name type="scientific">Streptomonospora algeriensis</name>
    <dbReference type="NCBI Taxonomy" id="995084"/>
    <lineage>
        <taxon>Bacteria</taxon>
        <taxon>Bacillati</taxon>
        <taxon>Actinomycetota</taxon>
        <taxon>Actinomycetes</taxon>
        <taxon>Streptosporangiales</taxon>
        <taxon>Nocardiopsidaceae</taxon>
        <taxon>Streptomonospora</taxon>
    </lineage>
</organism>
<evidence type="ECO:0000313" key="7">
    <source>
        <dbReference type="Proteomes" id="UP001596956"/>
    </source>
</evidence>
<dbReference type="CDD" id="cd00833">
    <property type="entry name" value="PKS"/>
    <property type="match status" value="1"/>
</dbReference>
<gene>
    <name evidence="6" type="ORF">ACFQZU_13830</name>
</gene>
<dbReference type="InterPro" id="IPR016039">
    <property type="entry name" value="Thiolase-like"/>
</dbReference>
<dbReference type="Pfam" id="PF08990">
    <property type="entry name" value="Docking"/>
    <property type="match status" value="1"/>
</dbReference>
<keyword evidence="7" id="KW-1185">Reference proteome</keyword>
<sequence length="482" mass="50778">MTANENRLREYLKQTAAELRSTRARLRELEERSHEPIAIVSAACRFPGGVRSADDLWRIVESGRDVVGPFPADRGWDTASLYDPDGGRPGTTYVREGGFLEDVALFDAGFFDISPREATSMDPQQRIFLETCWEAFEQAGIVPATLRGTSTGVYLGATDHDYGRGIARVPDRLRGSLLIGRSGAVSAGRVSYILGLEGPAITVDTMCSSSLVALHLAAESLRRDECTMALAGGTTVMSTPEGFIEFSAQQALSPDGRCRSFGAGAEGTGWCEGAGVALLERLSDARRNGHPVLAVLRGSAVNQDGASNGLTAPNGRAQRQVIKQALRNARVAPEEVDLVEAHGTGTPLGDPVEAHALIATYGHGREDRQPLRLGSLKSNLGHAASAAGIGGVIKTVMALQNRVLPRTLYADPPSSAIDWSAGSVALLTENLPWEHNGHPRRAGVSAFGASGTNAHVVLEEAPPPEEPAPASAGVRSGGAGVL</sequence>
<evidence type="ECO:0000256" key="3">
    <source>
        <dbReference type="ARBA" id="ARBA00023268"/>
    </source>
</evidence>